<evidence type="ECO:0000256" key="3">
    <source>
        <dbReference type="ARBA" id="ARBA00023315"/>
    </source>
</evidence>
<keyword evidence="4" id="KW-0444">Lipid biosynthesis</keyword>
<sequence>MTLFKCARMLFAAPIRLIFGIERKGVENIPAEGPVIICSNHLSNFDPVILGASLNRDLKFMAKAELFKNPLLRGIITAFGAFPVNRGKGDSEAVKKAIELVKNGNALTMFPEGTRNKLGGEPGRFKSGAVLFAYKTHAPILPVAIIVKGPVRPFKKIIVAIGKPITYDELNFKEGSAEELRSVSTILRERVTALINENKF</sequence>
<dbReference type="GO" id="GO:0003841">
    <property type="term" value="F:1-acylglycerol-3-phosphate O-acyltransferase activity"/>
    <property type="evidence" value="ECO:0007669"/>
    <property type="project" value="UniProtKB-UniRule"/>
</dbReference>
<dbReference type="KEGG" id="ccel:CCDG5_1100"/>
<protein>
    <recommendedName>
        <fullName evidence="4">1-acyl-sn-glycerol-3-phosphate acyltransferase</fullName>
        <ecNumber evidence="4">2.3.1.51</ecNumber>
    </recommendedName>
</protein>
<keyword evidence="2 4" id="KW-0808">Transferase</keyword>
<evidence type="ECO:0000313" key="6">
    <source>
        <dbReference type="EMBL" id="CDZ24217.1"/>
    </source>
</evidence>
<comment type="catalytic activity">
    <reaction evidence="4">
        <text>a 1-acyl-sn-glycero-3-phosphate + an acyl-CoA = a 1,2-diacyl-sn-glycero-3-phosphate + CoA</text>
        <dbReference type="Rhea" id="RHEA:19709"/>
        <dbReference type="ChEBI" id="CHEBI:57287"/>
        <dbReference type="ChEBI" id="CHEBI:57970"/>
        <dbReference type="ChEBI" id="CHEBI:58342"/>
        <dbReference type="ChEBI" id="CHEBI:58608"/>
        <dbReference type="EC" id="2.3.1.51"/>
    </reaction>
</comment>
<keyword evidence="3 4" id="KW-0012">Acyltransferase</keyword>
<dbReference type="Proteomes" id="UP000032431">
    <property type="component" value="Chromosome I"/>
</dbReference>
<dbReference type="STRING" id="29343.CCDG5_1100"/>
<keyword evidence="7" id="KW-1185">Reference proteome</keyword>
<dbReference type="GO" id="GO:0006654">
    <property type="term" value="P:phosphatidic acid biosynthetic process"/>
    <property type="evidence" value="ECO:0007669"/>
    <property type="project" value="TreeGrafter"/>
</dbReference>
<dbReference type="SMART" id="SM00563">
    <property type="entry name" value="PlsC"/>
    <property type="match status" value="1"/>
</dbReference>
<feature type="domain" description="Phospholipid/glycerol acyltransferase" evidence="5">
    <location>
        <begin position="35"/>
        <end position="148"/>
    </location>
</feature>
<dbReference type="EC" id="2.3.1.51" evidence="4"/>
<dbReference type="SUPFAM" id="SSF69593">
    <property type="entry name" value="Glycerol-3-phosphate (1)-acyltransferase"/>
    <property type="match status" value="1"/>
</dbReference>
<dbReference type="PANTHER" id="PTHR10434">
    <property type="entry name" value="1-ACYL-SN-GLYCEROL-3-PHOSPHATE ACYLTRANSFERASE"/>
    <property type="match status" value="1"/>
</dbReference>
<comment type="similarity">
    <text evidence="1 4">Belongs to the 1-acyl-sn-glycerol-3-phosphate acyltransferase family.</text>
</comment>
<comment type="domain">
    <text evidence="4">The HXXXXD motif is essential for acyltransferase activity and may constitute the binding site for the phosphate moiety of the glycerol-3-phosphate.</text>
</comment>
<evidence type="ECO:0000256" key="2">
    <source>
        <dbReference type="ARBA" id="ARBA00022679"/>
    </source>
</evidence>
<keyword evidence="4" id="KW-0594">Phospholipid biosynthesis</keyword>
<dbReference type="OrthoDB" id="9803035at2"/>
<dbReference type="PATRIC" id="fig|29343.3.peg.1159"/>
<evidence type="ECO:0000256" key="1">
    <source>
        <dbReference type="ARBA" id="ARBA00008655"/>
    </source>
</evidence>
<dbReference type="AlphaFoldDB" id="A0A078KNU8"/>
<reference evidence="7" key="1">
    <citation type="submission" date="2014-07" db="EMBL/GenBank/DDBJ databases">
        <authorList>
            <person name="Wibberg D."/>
        </authorList>
    </citation>
    <scope>NUCLEOTIDE SEQUENCE [LARGE SCALE GENOMIC DNA]</scope>
    <source>
        <strain evidence="7">DG5</strain>
    </source>
</reference>
<evidence type="ECO:0000259" key="5">
    <source>
        <dbReference type="SMART" id="SM00563"/>
    </source>
</evidence>
<evidence type="ECO:0000313" key="7">
    <source>
        <dbReference type="Proteomes" id="UP000032431"/>
    </source>
</evidence>
<dbReference type="PANTHER" id="PTHR10434:SF11">
    <property type="entry name" value="1-ACYL-SN-GLYCEROL-3-PHOSPHATE ACYLTRANSFERASE"/>
    <property type="match status" value="1"/>
</dbReference>
<dbReference type="InterPro" id="IPR004552">
    <property type="entry name" value="AGP_acyltrans"/>
</dbReference>
<dbReference type="EMBL" id="LM995447">
    <property type="protein sequence ID" value="CDZ24217.1"/>
    <property type="molecule type" value="Genomic_DNA"/>
</dbReference>
<dbReference type="NCBIfam" id="TIGR00530">
    <property type="entry name" value="AGP_acyltrn"/>
    <property type="match status" value="1"/>
</dbReference>
<keyword evidence="4" id="KW-1208">Phospholipid metabolism</keyword>
<dbReference type="CDD" id="cd07989">
    <property type="entry name" value="LPLAT_AGPAT-like"/>
    <property type="match status" value="1"/>
</dbReference>
<organism evidence="6 7">
    <name type="scientific">[Clostridium] cellulosi</name>
    <dbReference type="NCBI Taxonomy" id="29343"/>
    <lineage>
        <taxon>Bacteria</taxon>
        <taxon>Bacillati</taxon>
        <taxon>Bacillota</taxon>
        <taxon>Clostridia</taxon>
        <taxon>Eubacteriales</taxon>
        <taxon>Oscillospiraceae</taxon>
        <taxon>Oscillospiraceae incertae sedis</taxon>
    </lineage>
</organism>
<gene>
    <name evidence="6" type="ORF">CCDG5_1100</name>
</gene>
<proteinExistence type="inferred from homology"/>
<dbReference type="HOGENOM" id="CLU_027938_4_5_9"/>
<dbReference type="GO" id="GO:0016020">
    <property type="term" value="C:membrane"/>
    <property type="evidence" value="ECO:0007669"/>
    <property type="project" value="InterPro"/>
</dbReference>
<dbReference type="InterPro" id="IPR002123">
    <property type="entry name" value="Plipid/glycerol_acylTrfase"/>
</dbReference>
<name>A0A078KNU8_9FIRM</name>
<accession>A0A078KNU8</accession>
<keyword evidence="4" id="KW-0443">Lipid metabolism</keyword>
<dbReference type="Pfam" id="PF01553">
    <property type="entry name" value="Acyltransferase"/>
    <property type="match status" value="1"/>
</dbReference>
<evidence type="ECO:0000256" key="4">
    <source>
        <dbReference type="RuleBase" id="RU361267"/>
    </source>
</evidence>